<feature type="transmembrane region" description="Helical" evidence="3">
    <location>
        <begin position="62"/>
        <end position="80"/>
    </location>
</feature>
<dbReference type="GO" id="GO:0022857">
    <property type="term" value="F:transmembrane transporter activity"/>
    <property type="evidence" value="ECO:0007669"/>
    <property type="project" value="InterPro"/>
</dbReference>
<feature type="domain" description="Major facilitator superfamily (MFS) profile" evidence="4">
    <location>
        <begin position="62"/>
        <end position="490"/>
    </location>
</feature>
<accession>A0A9P8A949</accession>
<dbReference type="InterPro" id="IPR011701">
    <property type="entry name" value="MFS"/>
</dbReference>
<feature type="transmembrane region" description="Helical" evidence="3">
    <location>
        <begin position="157"/>
        <end position="177"/>
    </location>
</feature>
<feature type="transmembrane region" description="Helical" evidence="3">
    <location>
        <begin position="100"/>
        <end position="125"/>
    </location>
</feature>
<dbReference type="InterPro" id="IPR050327">
    <property type="entry name" value="Proton-linked_MCT"/>
</dbReference>
<dbReference type="AlphaFoldDB" id="A0A9P8A949"/>
<feature type="transmembrane region" description="Helical" evidence="3">
    <location>
        <begin position="189"/>
        <end position="213"/>
    </location>
</feature>
<dbReference type="InterPro" id="IPR020846">
    <property type="entry name" value="MFS_dom"/>
</dbReference>
<dbReference type="EMBL" id="JAIFTL010000063">
    <property type="protein sequence ID" value="KAG9324582.1"/>
    <property type="molecule type" value="Genomic_DNA"/>
</dbReference>
<dbReference type="InterPro" id="IPR036259">
    <property type="entry name" value="MFS_trans_sf"/>
</dbReference>
<dbReference type="CDD" id="cd17352">
    <property type="entry name" value="MFS_MCT_SLC16"/>
    <property type="match status" value="1"/>
</dbReference>
<feature type="transmembrane region" description="Helical" evidence="3">
    <location>
        <begin position="420"/>
        <end position="442"/>
    </location>
</feature>
<keyword evidence="3" id="KW-0472">Membrane</keyword>
<evidence type="ECO:0000313" key="6">
    <source>
        <dbReference type="Proteomes" id="UP000717515"/>
    </source>
</evidence>
<dbReference type="Pfam" id="PF07690">
    <property type="entry name" value="MFS_1"/>
    <property type="match status" value="1"/>
</dbReference>
<reference evidence="5" key="1">
    <citation type="submission" date="2021-07" db="EMBL/GenBank/DDBJ databases">
        <title>Draft genome of Mortierella alpina, strain LL118, isolated from an aspen leaf litter sample.</title>
        <authorList>
            <person name="Yang S."/>
            <person name="Vinatzer B.A."/>
        </authorList>
    </citation>
    <scope>NUCLEOTIDE SEQUENCE</scope>
    <source>
        <strain evidence="5">LL118</strain>
    </source>
</reference>
<protein>
    <recommendedName>
        <fullName evidence="4">Major facilitator superfamily (MFS) profile domain-containing protein</fullName>
    </recommendedName>
</protein>
<feature type="transmembrane region" description="Helical" evidence="3">
    <location>
        <begin position="360"/>
        <end position="378"/>
    </location>
</feature>
<dbReference type="PANTHER" id="PTHR11360">
    <property type="entry name" value="MONOCARBOXYLATE TRANSPORTER"/>
    <property type="match status" value="1"/>
</dbReference>
<comment type="caution">
    <text evidence="5">The sequence shown here is derived from an EMBL/GenBank/DDBJ whole genome shotgun (WGS) entry which is preliminary data.</text>
</comment>
<feature type="transmembrane region" description="Helical" evidence="3">
    <location>
        <begin position="454"/>
        <end position="475"/>
    </location>
</feature>
<organism evidence="5 6">
    <name type="scientific">Mortierella alpina</name>
    <name type="common">Oleaginous fungus</name>
    <name type="synonym">Mortierella renispora</name>
    <dbReference type="NCBI Taxonomy" id="64518"/>
    <lineage>
        <taxon>Eukaryota</taxon>
        <taxon>Fungi</taxon>
        <taxon>Fungi incertae sedis</taxon>
        <taxon>Mucoromycota</taxon>
        <taxon>Mortierellomycotina</taxon>
        <taxon>Mortierellomycetes</taxon>
        <taxon>Mortierellales</taxon>
        <taxon>Mortierellaceae</taxon>
        <taxon>Mortierella</taxon>
    </lineage>
</organism>
<evidence type="ECO:0000256" key="1">
    <source>
        <dbReference type="ARBA" id="ARBA00004141"/>
    </source>
</evidence>
<keyword evidence="3" id="KW-0812">Transmembrane</keyword>
<gene>
    <name evidence="5" type="ORF">KVV02_005115</name>
</gene>
<feature type="transmembrane region" description="Helical" evidence="3">
    <location>
        <begin position="132"/>
        <end position="151"/>
    </location>
</feature>
<comment type="subcellular location">
    <subcellularLocation>
        <location evidence="1">Membrane</location>
        <topology evidence="1">Multi-pass membrane protein</topology>
    </subcellularLocation>
</comment>
<sequence length="490" mass="51951">MKITTEKPAPACLDTAITAVDGSTATIIAPASASAIAPAVFIQPTLTQETLSPPLRDGGPRAWLVVFGSFLVHCFAFAPTEYVFGIFELHYHTVFPNATASSIAFVGTTGSAVTYLAGFLAGIVADRFGFRITAFAGTIIMTVSLILASFSTQLWHLYLTQGILFGIGSSLAYYPSIAVPSHYFTKRRGLATGLAVSGVGAGGLVLAPLTHLLIDKFDIFWTLRILAALCFVICGVASVFIVERKEHVDFDSAVPNPKPSVEKTEELGSLATQQTAATEKQPFFGALKVFKDPRFLSLSLAELAASVGFLIPLYYMQTYSVFIGISAERGALILGLSNGASFAGRVLLGLISDYVSNARVLLFCSWATAFSVLVLWTVSRSFAMMLLTGLMYGFFAGGYVSLVPVAVAESFGTKQMASTIGLMYATGGLGMLGGAPLAGFLLDVTKPNISYLPVTLTAGVTMLLGAVCISCWAYLNWKAITRRIDTAVAV</sequence>
<dbReference type="PROSITE" id="PS50850">
    <property type="entry name" value="MFS"/>
    <property type="match status" value="1"/>
</dbReference>
<dbReference type="Gene3D" id="1.20.1250.20">
    <property type="entry name" value="MFS general substrate transporter like domains"/>
    <property type="match status" value="1"/>
</dbReference>
<evidence type="ECO:0000313" key="5">
    <source>
        <dbReference type="EMBL" id="KAG9324582.1"/>
    </source>
</evidence>
<proteinExistence type="inferred from homology"/>
<dbReference type="GO" id="GO:0016020">
    <property type="term" value="C:membrane"/>
    <property type="evidence" value="ECO:0007669"/>
    <property type="project" value="UniProtKB-SubCell"/>
</dbReference>
<dbReference type="Proteomes" id="UP000717515">
    <property type="component" value="Unassembled WGS sequence"/>
</dbReference>
<dbReference type="SUPFAM" id="SSF103473">
    <property type="entry name" value="MFS general substrate transporter"/>
    <property type="match status" value="1"/>
</dbReference>
<dbReference type="PANTHER" id="PTHR11360:SF284">
    <property type="entry name" value="EG:103B4.3 PROTEIN-RELATED"/>
    <property type="match status" value="1"/>
</dbReference>
<feature type="transmembrane region" description="Helical" evidence="3">
    <location>
        <begin position="330"/>
        <end position="348"/>
    </location>
</feature>
<name>A0A9P8A949_MORAP</name>
<feature type="transmembrane region" description="Helical" evidence="3">
    <location>
        <begin position="219"/>
        <end position="242"/>
    </location>
</feature>
<evidence type="ECO:0000259" key="4">
    <source>
        <dbReference type="PROSITE" id="PS50850"/>
    </source>
</evidence>
<feature type="transmembrane region" description="Helical" evidence="3">
    <location>
        <begin position="295"/>
        <end position="315"/>
    </location>
</feature>
<evidence type="ECO:0000256" key="3">
    <source>
        <dbReference type="SAM" id="Phobius"/>
    </source>
</evidence>
<comment type="similarity">
    <text evidence="2">Belongs to the major facilitator superfamily. Monocarboxylate porter (TC 2.A.1.13) family.</text>
</comment>
<evidence type="ECO:0000256" key="2">
    <source>
        <dbReference type="ARBA" id="ARBA00006727"/>
    </source>
</evidence>
<feature type="transmembrane region" description="Helical" evidence="3">
    <location>
        <begin position="384"/>
        <end position="408"/>
    </location>
</feature>
<keyword evidence="3" id="KW-1133">Transmembrane helix</keyword>